<accession>A0ABS2WUA4</accession>
<dbReference type="EC" id="2.7.7.6" evidence="2 11"/>
<comment type="function">
    <text evidence="11">Promotes RNA polymerase assembly. Latches the N- and C-terminal regions of the beta' subunit thereby facilitating its interaction with the beta and alpha subunits.</text>
</comment>
<organism evidence="12 13">
    <name type="scientific">Sulfurospirillum tamanense</name>
    <dbReference type="NCBI Taxonomy" id="2813362"/>
    <lineage>
        <taxon>Bacteria</taxon>
        <taxon>Pseudomonadati</taxon>
        <taxon>Campylobacterota</taxon>
        <taxon>Epsilonproteobacteria</taxon>
        <taxon>Campylobacterales</taxon>
        <taxon>Sulfurospirillaceae</taxon>
        <taxon>Sulfurospirillum</taxon>
    </lineage>
</organism>
<evidence type="ECO:0000256" key="8">
    <source>
        <dbReference type="ARBA" id="ARBA00029924"/>
    </source>
</evidence>
<reference evidence="12 13" key="1">
    <citation type="submission" date="2021-02" db="EMBL/GenBank/DDBJ databases">
        <title>Sulfurospirillum tamanensis sp. nov.</title>
        <authorList>
            <person name="Frolova A."/>
            <person name="Merkel A."/>
            <person name="Slobodkin A."/>
        </authorList>
    </citation>
    <scope>NUCLEOTIDE SEQUENCE [LARGE SCALE GENOMIC DNA]</scope>
    <source>
        <strain evidence="12 13">T05b</strain>
    </source>
</reference>
<evidence type="ECO:0000256" key="7">
    <source>
        <dbReference type="ARBA" id="ARBA00023163"/>
    </source>
</evidence>
<evidence type="ECO:0000256" key="11">
    <source>
        <dbReference type="HAMAP-Rule" id="MF_00366"/>
    </source>
</evidence>
<evidence type="ECO:0000256" key="3">
    <source>
        <dbReference type="ARBA" id="ARBA00013725"/>
    </source>
</evidence>
<dbReference type="NCBIfam" id="TIGR00690">
    <property type="entry name" value="rpoZ"/>
    <property type="match status" value="1"/>
</dbReference>
<comment type="caution">
    <text evidence="12">The sequence shown here is derived from an EMBL/GenBank/DDBJ whole genome shotgun (WGS) entry which is preliminary data.</text>
</comment>
<dbReference type="GO" id="GO:0000428">
    <property type="term" value="C:DNA-directed RNA polymerase complex"/>
    <property type="evidence" value="ECO:0007669"/>
    <property type="project" value="UniProtKB-KW"/>
</dbReference>
<evidence type="ECO:0000256" key="2">
    <source>
        <dbReference type="ARBA" id="ARBA00012418"/>
    </source>
</evidence>
<protein>
    <recommendedName>
        <fullName evidence="3 11">DNA-directed RNA polymerase subunit omega</fullName>
        <shortName evidence="11">RNAP omega subunit</shortName>
        <ecNumber evidence="2 11">2.7.7.6</ecNumber>
    </recommendedName>
    <alternativeName>
        <fullName evidence="9 11">RNA polymerase omega subunit</fullName>
    </alternativeName>
    <alternativeName>
        <fullName evidence="8 11">Transcriptase subunit omega</fullName>
    </alternativeName>
</protein>
<dbReference type="GO" id="GO:0003899">
    <property type="term" value="F:DNA-directed RNA polymerase activity"/>
    <property type="evidence" value="ECO:0007669"/>
    <property type="project" value="UniProtKB-EC"/>
</dbReference>
<comment type="similarity">
    <text evidence="1 11">Belongs to the RNA polymerase subunit omega family.</text>
</comment>
<evidence type="ECO:0000256" key="5">
    <source>
        <dbReference type="ARBA" id="ARBA00022679"/>
    </source>
</evidence>
<comment type="catalytic activity">
    <reaction evidence="10 11">
        <text>RNA(n) + a ribonucleoside 5'-triphosphate = RNA(n+1) + diphosphate</text>
        <dbReference type="Rhea" id="RHEA:21248"/>
        <dbReference type="Rhea" id="RHEA-COMP:14527"/>
        <dbReference type="Rhea" id="RHEA-COMP:17342"/>
        <dbReference type="ChEBI" id="CHEBI:33019"/>
        <dbReference type="ChEBI" id="CHEBI:61557"/>
        <dbReference type="ChEBI" id="CHEBI:140395"/>
        <dbReference type="EC" id="2.7.7.6"/>
    </reaction>
</comment>
<dbReference type="NCBIfam" id="NF001579">
    <property type="entry name" value="PRK00392.6-2"/>
    <property type="match status" value="1"/>
</dbReference>
<dbReference type="EMBL" id="JAFHKK010000028">
    <property type="protein sequence ID" value="MBN2965246.1"/>
    <property type="molecule type" value="Genomic_DNA"/>
</dbReference>
<keyword evidence="13" id="KW-1185">Reference proteome</keyword>
<evidence type="ECO:0000256" key="10">
    <source>
        <dbReference type="ARBA" id="ARBA00048552"/>
    </source>
</evidence>
<dbReference type="SMART" id="SM01409">
    <property type="entry name" value="RNA_pol_Rpb6"/>
    <property type="match status" value="1"/>
</dbReference>
<dbReference type="HAMAP" id="MF_00366">
    <property type="entry name" value="RNApol_bact_RpoZ"/>
    <property type="match status" value="1"/>
</dbReference>
<evidence type="ECO:0000256" key="4">
    <source>
        <dbReference type="ARBA" id="ARBA00022478"/>
    </source>
</evidence>
<comment type="subunit">
    <text evidence="11">The RNAP catalytic core consists of 2 alpha, 1 beta, 1 beta' and 1 omega subunit. When a sigma factor is associated with the core the holoenzyme is formed, which can initiate transcription.</text>
</comment>
<keyword evidence="4 11" id="KW-0240">DNA-directed RNA polymerase</keyword>
<dbReference type="RefSeq" id="WP_205459792.1">
    <property type="nucleotide sequence ID" value="NZ_JAFHKK010000028.1"/>
</dbReference>
<gene>
    <name evidence="11" type="primary">rpoZ</name>
    <name evidence="12" type="ORF">JWV37_10675</name>
</gene>
<evidence type="ECO:0000313" key="13">
    <source>
        <dbReference type="Proteomes" id="UP000703590"/>
    </source>
</evidence>
<dbReference type="InterPro" id="IPR003716">
    <property type="entry name" value="DNA-dir_RNA_pol_omega"/>
</dbReference>
<reference evidence="13" key="2">
    <citation type="submission" date="2021-02" db="EMBL/GenBank/DDBJ databases">
        <title>Sulfurospirillum tamanensis sp. nov.</title>
        <authorList>
            <person name="Merkel A.Y."/>
        </authorList>
    </citation>
    <scope>NUCLEOTIDE SEQUENCE [LARGE SCALE GENOMIC DNA]</scope>
    <source>
        <strain evidence="13">T05b</strain>
    </source>
</reference>
<dbReference type="InterPro" id="IPR036161">
    <property type="entry name" value="RPB6/omega-like_sf"/>
</dbReference>
<proteinExistence type="inferred from homology"/>
<reference evidence="12 13" key="3">
    <citation type="submission" date="2021-02" db="EMBL/GenBank/DDBJ databases">
        <authorList>
            <person name="Merkel A.Y."/>
        </authorList>
    </citation>
    <scope>NUCLEOTIDE SEQUENCE [LARGE SCALE GENOMIC DNA]</scope>
    <source>
        <strain evidence="12 13">T05b</strain>
    </source>
</reference>
<dbReference type="Gene3D" id="3.90.940.10">
    <property type="match status" value="1"/>
</dbReference>
<dbReference type="Pfam" id="PF01192">
    <property type="entry name" value="RNA_pol_Rpb6"/>
    <property type="match status" value="1"/>
</dbReference>
<dbReference type="SUPFAM" id="SSF63562">
    <property type="entry name" value="RPB6/omega subunit-like"/>
    <property type="match status" value="1"/>
</dbReference>
<keyword evidence="6 11" id="KW-0548">Nucleotidyltransferase</keyword>
<evidence type="ECO:0000256" key="1">
    <source>
        <dbReference type="ARBA" id="ARBA00006711"/>
    </source>
</evidence>
<evidence type="ECO:0000256" key="9">
    <source>
        <dbReference type="ARBA" id="ARBA00030998"/>
    </source>
</evidence>
<evidence type="ECO:0000313" key="12">
    <source>
        <dbReference type="EMBL" id="MBN2965246.1"/>
    </source>
</evidence>
<name>A0ABS2WUA4_9BACT</name>
<evidence type="ECO:0000256" key="6">
    <source>
        <dbReference type="ARBA" id="ARBA00022695"/>
    </source>
</evidence>
<sequence length="72" mass="8020">MRIEKITAKAMEHMDGDRYKLALVVAKRAEELAAGSMPLISVDKNKVKFADIALMEVAEGKLSIETLLRCEE</sequence>
<keyword evidence="7 11" id="KW-0804">Transcription</keyword>
<dbReference type="Proteomes" id="UP000703590">
    <property type="component" value="Unassembled WGS sequence"/>
</dbReference>
<keyword evidence="5 11" id="KW-0808">Transferase</keyword>
<dbReference type="InterPro" id="IPR006110">
    <property type="entry name" value="Pol_omega/Rpo6/RPB6"/>
</dbReference>